<reference evidence="4" key="1">
    <citation type="journal article" date="2023" name="Mol. Phylogenet. Evol.">
        <title>Genome-scale phylogeny and comparative genomics of the fungal order Sordariales.</title>
        <authorList>
            <person name="Hensen N."/>
            <person name="Bonometti L."/>
            <person name="Westerberg I."/>
            <person name="Brannstrom I.O."/>
            <person name="Guillou S."/>
            <person name="Cros-Aarteil S."/>
            <person name="Calhoun S."/>
            <person name="Haridas S."/>
            <person name="Kuo A."/>
            <person name="Mondo S."/>
            <person name="Pangilinan J."/>
            <person name="Riley R."/>
            <person name="LaButti K."/>
            <person name="Andreopoulos B."/>
            <person name="Lipzen A."/>
            <person name="Chen C."/>
            <person name="Yan M."/>
            <person name="Daum C."/>
            <person name="Ng V."/>
            <person name="Clum A."/>
            <person name="Steindorff A."/>
            <person name="Ohm R.A."/>
            <person name="Martin F."/>
            <person name="Silar P."/>
            <person name="Natvig D.O."/>
            <person name="Lalanne C."/>
            <person name="Gautier V."/>
            <person name="Ament-Velasquez S.L."/>
            <person name="Kruys A."/>
            <person name="Hutchinson M.I."/>
            <person name="Powell A.J."/>
            <person name="Barry K."/>
            <person name="Miller A.N."/>
            <person name="Grigoriev I.V."/>
            <person name="Debuchy R."/>
            <person name="Gladieux P."/>
            <person name="Hiltunen Thoren M."/>
            <person name="Johannesson H."/>
        </authorList>
    </citation>
    <scope>NUCLEOTIDE SEQUENCE</scope>
    <source>
        <strain evidence="4">FGSC 1904</strain>
    </source>
</reference>
<dbReference type="InterPro" id="IPR036770">
    <property type="entry name" value="Ankyrin_rpt-contain_sf"/>
</dbReference>
<dbReference type="EMBL" id="JAUTDP010000001">
    <property type="protein sequence ID" value="KAK3403390.1"/>
    <property type="molecule type" value="Genomic_DNA"/>
</dbReference>
<proteinExistence type="predicted"/>
<evidence type="ECO:0000313" key="4">
    <source>
        <dbReference type="EMBL" id="KAK3403390.1"/>
    </source>
</evidence>
<protein>
    <submittedName>
        <fullName evidence="4">Uncharacterized protein</fullName>
    </submittedName>
</protein>
<dbReference type="SMART" id="SM00248">
    <property type="entry name" value="ANK"/>
    <property type="match status" value="3"/>
</dbReference>
<dbReference type="SUPFAM" id="SSF48403">
    <property type="entry name" value="Ankyrin repeat"/>
    <property type="match status" value="1"/>
</dbReference>
<dbReference type="PROSITE" id="PS50297">
    <property type="entry name" value="ANK_REP_REGION"/>
    <property type="match status" value="1"/>
</dbReference>
<dbReference type="AlphaFoldDB" id="A0AAE0UH01"/>
<keyword evidence="2 3" id="KW-0040">ANK repeat</keyword>
<keyword evidence="5" id="KW-1185">Reference proteome</keyword>
<evidence type="ECO:0000256" key="1">
    <source>
        <dbReference type="ARBA" id="ARBA00022737"/>
    </source>
</evidence>
<organism evidence="4 5">
    <name type="scientific">Sordaria brevicollis</name>
    <dbReference type="NCBI Taxonomy" id="83679"/>
    <lineage>
        <taxon>Eukaryota</taxon>
        <taxon>Fungi</taxon>
        <taxon>Dikarya</taxon>
        <taxon>Ascomycota</taxon>
        <taxon>Pezizomycotina</taxon>
        <taxon>Sordariomycetes</taxon>
        <taxon>Sordariomycetidae</taxon>
        <taxon>Sordariales</taxon>
        <taxon>Sordariaceae</taxon>
        <taxon>Sordaria</taxon>
    </lineage>
</organism>
<evidence type="ECO:0000256" key="2">
    <source>
        <dbReference type="ARBA" id="ARBA00023043"/>
    </source>
</evidence>
<name>A0AAE0UH01_SORBR</name>
<evidence type="ECO:0000256" key="3">
    <source>
        <dbReference type="PROSITE-ProRule" id="PRU00023"/>
    </source>
</evidence>
<keyword evidence="1" id="KW-0677">Repeat</keyword>
<dbReference type="PANTHER" id="PTHR24166">
    <property type="entry name" value="ROLLING PEBBLES, ISOFORM B"/>
    <property type="match status" value="1"/>
</dbReference>
<dbReference type="PROSITE" id="PS50088">
    <property type="entry name" value="ANK_REPEAT"/>
    <property type="match status" value="1"/>
</dbReference>
<dbReference type="Pfam" id="PF00023">
    <property type="entry name" value="Ank"/>
    <property type="match status" value="1"/>
</dbReference>
<dbReference type="Proteomes" id="UP001281003">
    <property type="component" value="Unassembled WGS sequence"/>
</dbReference>
<accession>A0AAE0UH01</accession>
<dbReference type="CDD" id="cd09917">
    <property type="entry name" value="F-box_SF"/>
    <property type="match status" value="1"/>
</dbReference>
<dbReference type="InterPro" id="IPR050889">
    <property type="entry name" value="Dendritic_Spine_Reg/Scaffold"/>
</dbReference>
<dbReference type="Gene3D" id="1.25.40.20">
    <property type="entry name" value="Ankyrin repeat-containing domain"/>
    <property type="match status" value="1"/>
</dbReference>
<dbReference type="InterPro" id="IPR002110">
    <property type="entry name" value="Ankyrin_rpt"/>
</dbReference>
<reference evidence="4" key="2">
    <citation type="submission" date="2023-07" db="EMBL/GenBank/DDBJ databases">
        <authorList>
            <consortium name="Lawrence Berkeley National Laboratory"/>
            <person name="Haridas S."/>
            <person name="Hensen N."/>
            <person name="Bonometti L."/>
            <person name="Westerberg I."/>
            <person name="Brannstrom I.O."/>
            <person name="Guillou S."/>
            <person name="Cros-Aarteil S."/>
            <person name="Calhoun S."/>
            <person name="Kuo A."/>
            <person name="Mondo S."/>
            <person name="Pangilinan J."/>
            <person name="Riley R."/>
            <person name="LaButti K."/>
            <person name="Andreopoulos B."/>
            <person name="Lipzen A."/>
            <person name="Chen C."/>
            <person name="Yanf M."/>
            <person name="Daum C."/>
            <person name="Ng V."/>
            <person name="Clum A."/>
            <person name="Steindorff A."/>
            <person name="Ohm R."/>
            <person name="Martin F."/>
            <person name="Silar P."/>
            <person name="Natvig D."/>
            <person name="Lalanne C."/>
            <person name="Gautier V."/>
            <person name="Ament-velasquez S.L."/>
            <person name="Kruys A."/>
            <person name="Hutchinson M.I."/>
            <person name="Powell A.J."/>
            <person name="Barry K."/>
            <person name="Miller A.N."/>
            <person name="Grigoriev I.V."/>
            <person name="Debuchy R."/>
            <person name="Gladieux P."/>
            <person name="Thoren M.H."/>
            <person name="Johannesson H."/>
        </authorList>
    </citation>
    <scope>NUCLEOTIDE SEQUENCE</scope>
    <source>
        <strain evidence="4">FGSC 1904</strain>
    </source>
</reference>
<comment type="caution">
    <text evidence="4">The sequence shown here is derived from an EMBL/GenBank/DDBJ whole genome shotgun (WGS) entry which is preliminary data.</text>
</comment>
<gene>
    <name evidence="4" type="ORF">B0T20DRAFT_450278</name>
</gene>
<dbReference type="PANTHER" id="PTHR24166:SF48">
    <property type="entry name" value="PROTEIN VAPYRIN"/>
    <property type="match status" value="1"/>
</dbReference>
<sequence length="675" mass="75818">MSSSAQAPLAPLAPVAKPQPRFVVGLSSDVWLAVCDYLTTRDLNSLARTCKPLYDDLNYEVYTRDARSDRPQALLWGAFTNQPRTIQLRGFERKTSYWTALHFAALFNHVEAVEFLLRNGANINAVCPRDGYFVLKGDNEPNLCTPLFTAIKTKSEEVAMFLLRNGASPLWFAPGTGQYKKETALYLAAHLGMWKLLEPIVRVGVDVNAGCHVDDVQAWATDTASQSIFLKLASGPRKPTEQVIAELTRLGGRANVRDLPGRNHMTHPLIRLIVGLKEGKVWKPNWPLASIMLRTGACDGTLEEVETVAAIQLALFPKNCPYTPNHTRHAMHLTYYNKKPCMYSVKGALVGSKCKCRVDSKHYPADDKVNGHLWQAELLKELVNFHVRHFGWKYLEGPLPFLCETVLTLLARHQRINTRALDTWLSLMPPGHKTRVTNVRKQTVLHIVLNMETFEEKLWYVGGLPKGYEINPYFDDDHDILTYLLKRCTSEELLAEDYQGMTPLTLLLGALYWDQDPEHEHYYADERVWATMCLKFVELMVSAIPAMSKEVFQKVFEELSWRRKELGCGPSVITVGMEGTGETKVPFSDYKPKDGKVQPAPAAPLDGTAMLNQQQLAMATQVTEENNVMAHANGGQPDALLGWPQVWEDGTSVWGGLMNNFQEEANNAQAQGVIH</sequence>
<feature type="repeat" description="ANK" evidence="3">
    <location>
        <begin position="96"/>
        <end position="128"/>
    </location>
</feature>
<evidence type="ECO:0000313" key="5">
    <source>
        <dbReference type="Proteomes" id="UP001281003"/>
    </source>
</evidence>